<dbReference type="Pfam" id="PF05217">
    <property type="entry name" value="SAXO1-2"/>
    <property type="match status" value="1"/>
</dbReference>
<evidence type="ECO:0000313" key="4">
    <source>
        <dbReference type="Proteomes" id="UP001152320"/>
    </source>
</evidence>
<dbReference type="GO" id="GO:0005879">
    <property type="term" value="C:axonemal microtubule"/>
    <property type="evidence" value="ECO:0007669"/>
    <property type="project" value="TreeGrafter"/>
</dbReference>
<comment type="similarity">
    <text evidence="1">Belongs to the FAM154 family.</text>
</comment>
<dbReference type="GO" id="GO:0005814">
    <property type="term" value="C:centriole"/>
    <property type="evidence" value="ECO:0007669"/>
    <property type="project" value="TreeGrafter"/>
</dbReference>
<feature type="region of interest" description="Disordered" evidence="2">
    <location>
        <begin position="249"/>
        <end position="268"/>
    </location>
</feature>
<keyword evidence="4" id="KW-1185">Reference proteome</keyword>
<proteinExistence type="inferred from homology"/>
<feature type="compositionally biased region" description="Basic and acidic residues" evidence="2">
    <location>
        <begin position="432"/>
        <end position="441"/>
    </location>
</feature>
<feature type="compositionally biased region" description="Basic and acidic residues" evidence="2">
    <location>
        <begin position="257"/>
        <end position="268"/>
    </location>
</feature>
<feature type="region of interest" description="Disordered" evidence="2">
    <location>
        <begin position="406"/>
        <end position="451"/>
    </location>
</feature>
<dbReference type="PANTHER" id="PTHR31516:SF17">
    <property type="entry name" value="STABILIZER OF AXONEMAL MICROTUBULES 2"/>
    <property type="match status" value="1"/>
</dbReference>
<dbReference type="PANTHER" id="PTHR31516">
    <property type="entry name" value="STABILIZER OF AXONEMAL MICROTUBULES 2"/>
    <property type="match status" value="1"/>
</dbReference>
<dbReference type="GO" id="GO:0036064">
    <property type="term" value="C:ciliary basal body"/>
    <property type="evidence" value="ECO:0007669"/>
    <property type="project" value="TreeGrafter"/>
</dbReference>
<dbReference type="AlphaFoldDB" id="A0A9Q0YMY7"/>
<dbReference type="GO" id="GO:0036126">
    <property type="term" value="C:sperm flagellum"/>
    <property type="evidence" value="ECO:0007669"/>
    <property type="project" value="TreeGrafter"/>
</dbReference>
<protein>
    <submittedName>
        <fullName evidence="3">Stabilizer of axonemal microtubules 2</fullName>
    </submittedName>
</protein>
<dbReference type="Proteomes" id="UP001152320">
    <property type="component" value="Chromosome 17"/>
</dbReference>
<feature type="region of interest" description="Disordered" evidence="2">
    <location>
        <begin position="193"/>
        <end position="228"/>
    </location>
</feature>
<dbReference type="OrthoDB" id="365640at2759"/>
<comment type="caution">
    <text evidence="3">The sequence shown here is derived from an EMBL/GenBank/DDBJ whole genome shotgun (WGS) entry which is preliminary data.</text>
</comment>
<reference evidence="3" key="1">
    <citation type="submission" date="2021-10" db="EMBL/GenBank/DDBJ databases">
        <title>Tropical sea cucumber genome reveals ecological adaptation and Cuvierian tubules defense mechanism.</title>
        <authorList>
            <person name="Chen T."/>
        </authorList>
    </citation>
    <scope>NUCLEOTIDE SEQUENCE</scope>
    <source>
        <strain evidence="3">Nanhai2018</strain>
        <tissue evidence="3">Muscle</tissue>
    </source>
</reference>
<dbReference type="GO" id="GO:0008017">
    <property type="term" value="F:microtubule binding"/>
    <property type="evidence" value="ECO:0007669"/>
    <property type="project" value="InterPro"/>
</dbReference>
<name>A0A9Q0YMY7_HOLLE</name>
<sequence length="451" mass="51791">MPGIVSKYPRPVNDRIRDIRTRQVQAQLQQSEYQEAYKKWPWQTPRPAIRPPLTNNKEHGDMHLKTTHQSHFVPHKTKPVVRSAPAKPEFKRPSCKVITTSTYINDYQGKTAPRPPLCKPNERPPLTGLPFNAKSVYQETYITWGQDEIDLHKVVVKIHEDNLGKGPKEAFQATTTVQEDFKRHENVSPAVSMKPEETAHASTEPFESATTHRTDFTTKPSAVRQAIKPRQQRKINMDTKFNGETTFQKDFPAHLGHKPEPSYKPKREHFKSDGVFDARTTQRTAFQQWPIPPREPKPWAMKDRTTPLSYQHRARLNMKTSYQDDYKDPGDIIPLDKCRGQPYRYFDSNLHNGGAGEGSKFDGCTNYQESYIPWENVRPPKSYKVIEEYRPPIIPFMAESTSQRHYQGIYGPPAKSCKPAVRPQSSPATGRDQTEKVELEPRPASCPVPTQ</sequence>
<accession>A0A9Q0YMY7</accession>
<evidence type="ECO:0000256" key="1">
    <source>
        <dbReference type="ARBA" id="ARBA00008738"/>
    </source>
</evidence>
<dbReference type="InterPro" id="IPR033336">
    <property type="entry name" value="SAXO1/2"/>
</dbReference>
<evidence type="ECO:0000313" key="3">
    <source>
        <dbReference type="EMBL" id="KAJ8025435.1"/>
    </source>
</evidence>
<evidence type="ECO:0000256" key="2">
    <source>
        <dbReference type="SAM" id="MobiDB-lite"/>
    </source>
</evidence>
<dbReference type="EMBL" id="JAIZAY010000017">
    <property type="protein sequence ID" value="KAJ8025435.1"/>
    <property type="molecule type" value="Genomic_DNA"/>
</dbReference>
<gene>
    <name evidence="3" type="ORF">HOLleu_32986</name>
</gene>
<organism evidence="3 4">
    <name type="scientific">Holothuria leucospilota</name>
    <name type="common">Black long sea cucumber</name>
    <name type="synonym">Mertensiothuria leucospilota</name>
    <dbReference type="NCBI Taxonomy" id="206669"/>
    <lineage>
        <taxon>Eukaryota</taxon>
        <taxon>Metazoa</taxon>
        <taxon>Echinodermata</taxon>
        <taxon>Eleutherozoa</taxon>
        <taxon>Echinozoa</taxon>
        <taxon>Holothuroidea</taxon>
        <taxon>Aspidochirotacea</taxon>
        <taxon>Aspidochirotida</taxon>
        <taxon>Holothuriidae</taxon>
        <taxon>Holothuria</taxon>
    </lineage>
</organism>